<dbReference type="PANTHER" id="PTHR42923">
    <property type="entry name" value="PROTOPORPHYRINOGEN OXIDASE"/>
    <property type="match status" value="1"/>
</dbReference>
<dbReference type="PANTHER" id="PTHR42923:SF47">
    <property type="entry name" value="BLR3003 PROTEIN"/>
    <property type="match status" value="1"/>
</dbReference>
<dbReference type="GO" id="GO:0016491">
    <property type="term" value="F:oxidoreductase activity"/>
    <property type="evidence" value="ECO:0007669"/>
    <property type="project" value="InterPro"/>
</dbReference>
<comment type="caution">
    <text evidence="2">The sequence shown here is derived from an EMBL/GenBank/DDBJ whole genome shotgun (WGS) entry which is preliminary data.</text>
</comment>
<gene>
    <name evidence="2" type="ORF">ANI02nite_16450</name>
</gene>
<dbReference type="Pfam" id="PF01593">
    <property type="entry name" value="Amino_oxidase"/>
    <property type="match status" value="1"/>
</dbReference>
<dbReference type="AlphaFoldDB" id="A0A511XA20"/>
<proteinExistence type="predicted"/>
<dbReference type="EMBL" id="BJYF01000008">
    <property type="protein sequence ID" value="GEN59761.1"/>
    <property type="molecule type" value="Genomic_DNA"/>
</dbReference>
<dbReference type="Gene3D" id="3.90.660.50">
    <property type="match status" value="1"/>
</dbReference>
<dbReference type="STRING" id="1120919.GCA_000429165_02217"/>
<dbReference type="OrthoDB" id="7849608at2"/>
<protein>
    <submittedName>
        <fullName evidence="2">Amine oxidase</fullName>
    </submittedName>
</protein>
<sequence length="439" mass="47276">MARRVHIVGGGLAGLSAAVEIAGSGQHVIVHEAGPACGGRARSYEDRKLGRRIDNGNHLLLTANEAVFRYLGLVGAHDTLTGPDRPIFPFVDLAETGRWTLDLSMGRIPWWTLSPERRVPGMRLSELASLNRLMKAGREQTVAECLSHGAFSRRLLEPFSIAALNTMSDEASAALLGYVVRESLAKGGRACLPRFPKIGLSESLVDPALAHLDVLKAEVRTGNRVTAIDVADGRVTALRFPDDVIDVGDDDAVILAVPAQVASSLLRDVVPDFDAPDRFESILNAHFRLDRSPVALGSLGEAGFIGVIGAVTEWVFLKNDIVSVTVSAANRYADRDPEELTAVIWNEVRRALDAMLEMPLPLQPAGTRLVWEKRATFAATPDQLRRRPEARTSLANLALAGDWTATQLPATIDGAIRSGVAAVKALGLRGPYSESSARR</sequence>
<dbReference type="InterPro" id="IPR050464">
    <property type="entry name" value="Zeta_carotene_desat/Oxidored"/>
</dbReference>
<organism evidence="2 3">
    <name type="scientific">Acetobacter nitrogenifigens DSM 23921 = NBRC 105050</name>
    <dbReference type="NCBI Taxonomy" id="1120919"/>
    <lineage>
        <taxon>Bacteria</taxon>
        <taxon>Pseudomonadati</taxon>
        <taxon>Pseudomonadota</taxon>
        <taxon>Alphaproteobacteria</taxon>
        <taxon>Acetobacterales</taxon>
        <taxon>Acetobacteraceae</taxon>
        <taxon>Acetobacter</taxon>
    </lineage>
</organism>
<feature type="domain" description="Amine oxidase" evidence="1">
    <location>
        <begin position="12"/>
        <end position="425"/>
    </location>
</feature>
<dbReference type="Proteomes" id="UP000321635">
    <property type="component" value="Unassembled WGS sequence"/>
</dbReference>
<dbReference type="InterPro" id="IPR017830">
    <property type="entry name" value="SQase_HpnE"/>
</dbReference>
<dbReference type="RefSeq" id="WP_026399257.1">
    <property type="nucleotide sequence ID" value="NZ_BAPG01000121.1"/>
</dbReference>
<dbReference type="InterPro" id="IPR002937">
    <property type="entry name" value="Amino_oxidase"/>
</dbReference>
<evidence type="ECO:0000313" key="2">
    <source>
        <dbReference type="EMBL" id="GEN59761.1"/>
    </source>
</evidence>
<keyword evidence="3" id="KW-1185">Reference proteome</keyword>
<evidence type="ECO:0000259" key="1">
    <source>
        <dbReference type="Pfam" id="PF01593"/>
    </source>
</evidence>
<evidence type="ECO:0000313" key="3">
    <source>
        <dbReference type="Proteomes" id="UP000321635"/>
    </source>
</evidence>
<dbReference type="Gene3D" id="3.50.50.60">
    <property type="entry name" value="FAD/NAD(P)-binding domain"/>
    <property type="match status" value="1"/>
</dbReference>
<dbReference type="NCBIfam" id="TIGR03467">
    <property type="entry name" value="HpnE"/>
    <property type="match status" value="1"/>
</dbReference>
<accession>A0A511XA20</accession>
<dbReference type="InterPro" id="IPR036188">
    <property type="entry name" value="FAD/NAD-bd_sf"/>
</dbReference>
<name>A0A511XA20_9PROT</name>
<dbReference type="SUPFAM" id="SSF51905">
    <property type="entry name" value="FAD/NAD(P)-binding domain"/>
    <property type="match status" value="1"/>
</dbReference>
<reference evidence="2 3" key="1">
    <citation type="submission" date="2019-07" db="EMBL/GenBank/DDBJ databases">
        <title>Whole genome shotgun sequence of Acetobacter nitrogenifigens NBRC 105050.</title>
        <authorList>
            <person name="Hosoyama A."/>
            <person name="Uohara A."/>
            <person name="Ohji S."/>
            <person name="Ichikawa N."/>
        </authorList>
    </citation>
    <scope>NUCLEOTIDE SEQUENCE [LARGE SCALE GENOMIC DNA]</scope>
    <source>
        <strain evidence="2 3">NBRC 105050</strain>
    </source>
</reference>